<evidence type="ECO:0000313" key="3">
    <source>
        <dbReference type="EMBL" id="KTD03898.1"/>
    </source>
</evidence>
<keyword evidence="2" id="KW-0472">Membrane</keyword>
<feature type="transmembrane region" description="Helical" evidence="2">
    <location>
        <begin position="123"/>
        <end position="142"/>
    </location>
</feature>
<dbReference type="EMBL" id="UASS01000022">
    <property type="protein sequence ID" value="SPX61483.1"/>
    <property type="molecule type" value="Genomic_DNA"/>
</dbReference>
<keyword evidence="2" id="KW-1133">Transmembrane helix</keyword>
<accession>A0A0W0U7Z4</accession>
<gene>
    <name evidence="3" type="ORF">Lfee_0299</name>
    <name evidence="4" type="ORF">NCTC12022_02223</name>
</gene>
<evidence type="ECO:0000313" key="4">
    <source>
        <dbReference type="EMBL" id="SPX61483.1"/>
    </source>
</evidence>
<feature type="compositionally biased region" description="Polar residues" evidence="1">
    <location>
        <begin position="272"/>
        <end position="286"/>
    </location>
</feature>
<feature type="transmembrane region" description="Helical" evidence="2">
    <location>
        <begin position="69"/>
        <end position="89"/>
    </location>
</feature>
<dbReference type="Proteomes" id="UP000054698">
    <property type="component" value="Unassembled WGS sequence"/>
</dbReference>
<organism evidence="3 5">
    <name type="scientific">Legionella feeleii</name>
    <dbReference type="NCBI Taxonomy" id="453"/>
    <lineage>
        <taxon>Bacteria</taxon>
        <taxon>Pseudomonadati</taxon>
        <taxon>Pseudomonadota</taxon>
        <taxon>Gammaproteobacteria</taxon>
        <taxon>Legionellales</taxon>
        <taxon>Legionellaceae</taxon>
        <taxon>Legionella</taxon>
    </lineage>
</organism>
<evidence type="ECO:0008006" key="7">
    <source>
        <dbReference type="Google" id="ProtNLM"/>
    </source>
</evidence>
<keyword evidence="2" id="KW-0812">Transmembrane</keyword>
<evidence type="ECO:0000256" key="2">
    <source>
        <dbReference type="SAM" id="Phobius"/>
    </source>
</evidence>
<reference evidence="4 6" key="2">
    <citation type="submission" date="2018-06" db="EMBL/GenBank/DDBJ databases">
        <authorList>
            <consortium name="Pathogen Informatics"/>
            <person name="Doyle S."/>
        </authorList>
    </citation>
    <scope>NUCLEOTIDE SEQUENCE [LARGE SCALE GENOMIC DNA]</scope>
    <source>
        <strain evidence="4 6">NCTC12022</strain>
    </source>
</reference>
<dbReference type="AlphaFoldDB" id="A0A0W0U7Z4"/>
<proteinExistence type="predicted"/>
<feature type="region of interest" description="Disordered" evidence="1">
    <location>
        <begin position="223"/>
        <end position="286"/>
    </location>
</feature>
<dbReference type="RefSeq" id="WP_058443522.1">
    <property type="nucleotide sequence ID" value="NZ_CAAAHT010000009.1"/>
</dbReference>
<keyword evidence="5" id="KW-1185">Reference proteome</keyword>
<evidence type="ECO:0000313" key="6">
    <source>
        <dbReference type="Proteomes" id="UP000251942"/>
    </source>
</evidence>
<dbReference type="Proteomes" id="UP000251942">
    <property type="component" value="Unassembled WGS sequence"/>
</dbReference>
<reference evidence="3 5" key="1">
    <citation type="submission" date="2015-11" db="EMBL/GenBank/DDBJ databases">
        <title>Genomic analysis of 38 Legionella species identifies large and diverse effector repertoires.</title>
        <authorList>
            <person name="Burstein D."/>
            <person name="Amaro F."/>
            <person name="Zusman T."/>
            <person name="Lifshitz Z."/>
            <person name="Cohen O."/>
            <person name="Gilbert J.A."/>
            <person name="Pupko T."/>
            <person name="Shuman H.A."/>
            <person name="Segal G."/>
        </authorList>
    </citation>
    <scope>NUCLEOTIDE SEQUENCE [LARGE SCALE GENOMIC DNA]</scope>
    <source>
        <strain evidence="3 5">WO-44C</strain>
    </source>
</reference>
<evidence type="ECO:0000256" key="1">
    <source>
        <dbReference type="SAM" id="MobiDB-lite"/>
    </source>
</evidence>
<dbReference type="EMBL" id="LNYB01000012">
    <property type="protein sequence ID" value="KTD03898.1"/>
    <property type="molecule type" value="Genomic_DNA"/>
</dbReference>
<feature type="transmembrane region" description="Helical" evidence="2">
    <location>
        <begin position="36"/>
        <end position="57"/>
    </location>
</feature>
<dbReference type="OrthoDB" id="9839969at2"/>
<feature type="transmembrane region" description="Helical" evidence="2">
    <location>
        <begin position="174"/>
        <end position="194"/>
    </location>
</feature>
<name>A0A0W0U7Z4_9GAMM</name>
<dbReference type="PATRIC" id="fig|453.4.peg.326"/>
<protein>
    <recommendedName>
        <fullName evidence="7">Transmembrane protein</fullName>
    </recommendedName>
</protein>
<evidence type="ECO:0000313" key="5">
    <source>
        <dbReference type="Proteomes" id="UP000054698"/>
    </source>
</evidence>
<feature type="transmembrane region" description="Helical" evidence="2">
    <location>
        <begin position="149"/>
        <end position="168"/>
    </location>
</feature>
<sequence length="286" mass="30874">MTVLEFSRMHWAAASALFIATSLALATGTIIFLHPGIILAVAGFTISDAMPLAFIGLMPLPAAITTLSALVFSINLILSTFFNIVVAIYNAMDHFFRPDDINLGDGYSSEKNRDLRKLLSEHWAMTFALLIATAFAIAIATVSFLYPPFILAIAGFTLFDTTPLAFIGPMPLPAAVLTITALVFSMNVVASILFNTVVTIYNGLDHLLQPELSEHLITSSHRNMQEGGLEKRQSGNGEMAPTTGGETYGDDTHHFSPIDSTTRGIKVHGHLSPSTETGSPRKNNCF</sequence>